<comment type="caution">
    <text evidence="1">The sequence shown here is derived from an EMBL/GenBank/DDBJ whole genome shotgun (WGS) entry which is preliminary data.</text>
</comment>
<dbReference type="Gene3D" id="2.130.10.10">
    <property type="entry name" value="YVTN repeat-like/Quinoprotein amine dehydrogenase"/>
    <property type="match status" value="1"/>
</dbReference>
<dbReference type="SUPFAM" id="SSF75011">
    <property type="entry name" value="3-carboxy-cis,cis-mucoante lactonizing enzyme"/>
    <property type="match status" value="1"/>
</dbReference>
<name>A0AAN7BMS3_9PEZI</name>
<reference evidence="1" key="2">
    <citation type="submission" date="2023-05" db="EMBL/GenBank/DDBJ databases">
        <authorList>
            <consortium name="Lawrence Berkeley National Laboratory"/>
            <person name="Steindorff A."/>
            <person name="Hensen N."/>
            <person name="Bonometti L."/>
            <person name="Westerberg I."/>
            <person name="Brannstrom I.O."/>
            <person name="Guillou S."/>
            <person name="Cros-Aarteil S."/>
            <person name="Calhoun S."/>
            <person name="Haridas S."/>
            <person name="Kuo A."/>
            <person name="Mondo S."/>
            <person name="Pangilinan J."/>
            <person name="Riley R."/>
            <person name="Labutti K."/>
            <person name="Andreopoulos B."/>
            <person name="Lipzen A."/>
            <person name="Chen C."/>
            <person name="Yanf M."/>
            <person name="Daum C."/>
            <person name="Ng V."/>
            <person name="Clum A."/>
            <person name="Ohm R."/>
            <person name="Martin F."/>
            <person name="Silar P."/>
            <person name="Natvig D."/>
            <person name="Lalanne C."/>
            <person name="Gautier V."/>
            <person name="Ament-Velasquez S.L."/>
            <person name="Kruys A."/>
            <person name="Hutchinson M.I."/>
            <person name="Powell A.J."/>
            <person name="Barry K."/>
            <person name="Miller A.N."/>
            <person name="Grigoriev I.V."/>
            <person name="Debuchy R."/>
            <person name="Gladieux P."/>
            <person name="Thoren M.H."/>
            <person name="Johannesson H."/>
        </authorList>
    </citation>
    <scope>NUCLEOTIDE SEQUENCE</scope>
    <source>
        <strain evidence="1">CBS 990.96</strain>
    </source>
</reference>
<dbReference type="InterPro" id="IPR015943">
    <property type="entry name" value="WD40/YVTN_repeat-like_dom_sf"/>
</dbReference>
<dbReference type="CDD" id="cd12811">
    <property type="entry name" value="MALA"/>
    <property type="match status" value="1"/>
</dbReference>
<keyword evidence="2" id="KW-1185">Reference proteome</keyword>
<dbReference type="EMBL" id="MU865352">
    <property type="protein sequence ID" value="KAK4226213.1"/>
    <property type="molecule type" value="Genomic_DNA"/>
</dbReference>
<sequence>IIDVLYFPNISLTLAHIGGVAWDPHSGLITILSNSPRPWATGGQDVTDERQIIKYDPKKSKVIWKRDLIDISRNRYGGFQDVETDKKGNTYVVGTYPGVIIKIDKSGKKMEEWYLHEPLIPTSRKGYSGLAVVRRPSEKDGEIMLAVDGDGKLYKFDLEKSKGKPVNVPIRPEVLYNDTDAIYLPPKYKGKVLLVASLFGGIQVLRSGGNNAHWKSAEYLGTIPRPTGPLIDTGAITAPVQIGSDSLFMVVGYIDFPFVPGTVAGPRSKFPWFDITDEVERLLRKK</sequence>
<dbReference type="InterPro" id="IPR054550">
    <property type="entry name" value="Mala_s_1-like"/>
</dbReference>
<evidence type="ECO:0000313" key="2">
    <source>
        <dbReference type="Proteomes" id="UP001301958"/>
    </source>
</evidence>
<dbReference type="Proteomes" id="UP001301958">
    <property type="component" value="Unassembled WGS sequence"/>
</dbReference>
<protein>
    <submittedName>
        <fullName evidence="1">Uncharacterized protein</fullName>
    </submittedName>
</protein>
<organism evidence="1 2">
    <name type="scientific">Podospora fimiseda</name>
    <dbReference type="NCBI Taxonomy" id="252190"/>
    <lineage>
        <taxon>Eukaryota</taxon>
        <taxon>Fungi</taxon>
        <taxon>Dikarya</taxon>
        <taxon>Ascomycota</taxon>
        <taxon>Pezizomycotina</taxon>
        <taxon>Sordariomycetes</taxon>
        <taxon>Sordariomycetidae</taxon>
        <taxon>Sordariales</taxon>
        <taxon>Podosporaceae</taxon>
        <taxon>Podospora</taxon>
    </lineage>
</organism>
<evidence type="ECO:0000313" key="1">
    <source>
        <dbReference type="EMBL" id="KAK4226213.1"/>
    </source>
</evidence>
<accession>A0AAN7BMS3</accession>
<dbReference type="Pfam" id="PF22701">
    <property type="entry name" value="Mala_s_1-like"/>
    <property type="match status" value="1"/>
</dbReference>
<feature type="non-terminal residue" evidence="1">
    <location>
        <position position="1"/>
    </location>
</feature>
<reference evidence="1" key="1">
    <citation type="journal article" date="2023" name="Mol. Phylogenet. Evol.">
        <title>Genome-scale phylogeny and comparative genomics of the fungal order Sordariales.</title>
        <authorList>
            <person name="Hensen N."/>
            <person name="Bonometti L."/>
            <person name="Westerberg I."/>
            <person name="Brannstrom I.O."/>
            <person name="Guillou S."/>
            <person name="Cros-Aarteil S."/>
            <person name="Calhoun S."/>
            <person name="Haridas S."/>
            <person name="Kuo A."/>
            <person name="Mondo S."/>
            <person name="Pangilinan J."/>
            <person name="Riley R."/>
            <person name="LaButti K."/>
            <person name="Andreopoulos B."/>
            <person name="Lipzen A."/>
            <person name="Chen C."/>
            <person name="Yan M."/>
            <person name="Daum C."/>
            <person name="Ng V."/>
            <person name="Clum A."/>
            <person name="Steindorff A."/>
            <person name="Ohm R.A."/>
            <person name="Martin F."/>
            <person name="Silar P."/>
            <person name="Natvig D.O."/>
            <person name="Lalanne C."/>
            <person name="Gautier V."/>
            <person name="Ament-Velasquez S.L."/>
            <person name="Kruys A."/>
            <person name="Hutchinson M.I."/>
            <person name="Powell A.J."/>
            <person name="Barry K."/>
            <person name="Miller A.N."/>
            <person name="Grigoriev I.V."/>
            <person name="Debuchy R."/>
            <person name="Gladieux P."/>
            <person name="Hiltunen Thoren M."/>
            <person name="Johannesson H."/>
        </authorList>
    </citation>
    <scope>NUCLEOTIDE SEQUENCE</scope>
    <source>
        <strain evidence="1">CBS 990.96</strain>
    </source>
</reference>
<dbReference type="AlphaFoldDB" id="A0AAN7BMS3"/>
<proteinExistence type="predicted"/>
<gene>
    <name evidence="1" type="ORF">QBC38DRAFT_367104</name>
</gene>